<dbReference type="PIRSF" id="PIRSF034110">
    <property type="entry name" value="DUF1203"/>
    <property type="match status" value="1"/>
</dbReference>
<accession>A0ABT1HMX3</accession>
<name>A0ABT1HMX3_STRSD</name>
<dbReference type="Pfam" id="PF06718">
    <property type="entry name" value="DUF1203"/>
    <property type="match status" value="1"/>
</dbReference>
<organism evidence="1 2">
    <name type="scientific">Streptoalloteichus tenebrarius (strain ATCC 17920 / DSM 40477 / JCM 4838 / CBS 697.72 / NBRC 16177 / NCIMB 11028 / NRRL B-12390 / A12253. 1 / ISP 5477)</name>
    <name type="common">Streptomyces tenebrarius</name>
    <dbReference type="NCBI Taxonomy" id="1933"/>
    <lineage>
        <taxon>Bacteria</taxon>
        <taxon>Bacillati</taxon>
        <taxon>Actinomycetota</taxon>
        <taxon>Actinomycetes</taxon>
        <taxon>Pseudonocardiales</taxon>
        <taxon>Pseudonocardiaceae</taxon>
        <taxon>Streptoalloteichus</taxon>
    </lineage>
</organism>
<proteinExistence type="predicted"/>
<comment type="caution">
    <text evidence="1">The sequence shown here is derived from an EMBL/GenBank/DDBJ whole genome shotgun (WGS) entry which is preliminary data.</text>
</comment>
<evidence type="ECO:0008006" key="3">
    <source>
        <dbReference type="Google" id="ProtNLM"/>
    </source>
</evidence>
<evidence type="ECO:0000313" key="2">
    <source>
        <dbReference type="Proteomes" id="UP001205311"/>
    </source>
</evidence>
<keyword evidence="2" id="KW-1185">Reference proteome</keyword>
<reference evidence="1 2" key="1">
    <citation type="submission" date="2022-06" db="EMBL/GenBank/DDBJ databases">
        <title>Genomic Encyclopedia of Archaeal and Bacterial Type Strains, Phase II (KMG-II): from individual species to whole genera.</title>
        <authorList>
            <person name="Goeker M."/>
        </authorList>
    </citation>
    <scope>NUCLEOTIDE SEQUENCE [LARGE SCALE GENOMIC DNA]</scope>
    <source>
        <strain evidence="1 2">DSM 40477</strain>
    </source>
</reference>
<evidence type="ECO:0000313" key="1">
    <source>
        <dbReference type="EMBL" id="MCP2256863.1"/>
    </source>
</evidence>
<gene>
    <name evidence="1" type="ORF">LX15_000546</name>
</gene>
<dbReference type="EMBL" id="JAMTCP010000002">
    <property type="protein sequence ID" value="MCP2256863.1"/>
    <property type="molecule type" value="Genomic_DNA"/>
</dbReference>
<protein>
    <recommendedName>
        <fullName evidence="3">DUF1203 domain-containing protein</fullName>
    </recommendedName>
</protein>
<dbReference type="RefSeq" id="WP_253667837.1">
    <property type="nucleotide sequence ID" value="NZ_JAMTCP010000002.1"/>
</dbReference>
<dbReference type="Proteomes" id="UP001205311">
    <property type="component" value="Unassembled WGS sequence"/>
</dbReference>
<sequence length="164" mass="18238">MSGYRVVPVAEEVVAEVRRTRTAPDYGHPAWLEEKHEAGAACRVCLTRFAADEPRLLFTFDAFRGRAVPPLPGPIYVHAAECEPHDADTPLPPYFLGKPVTFQAYGEGRRLVVEREIHQDVEEAIADLLASPEVFYIHARSVDAGCYLFTVERAVEQATDATRA</sequence>
<dbReference type="InterPro" id="IPR009593">
    <property type="entry name" value="DUF1203"/>
</dbReference>